<dbReference type="EMBL" id="JMFG01000011">
    <property type="protein sequence ID" value="KDA54105.1"/>
    <property type="molecule type" value="Genomic_DNA"/>
</dbReference>
<evidence type="ECO:0000313" key="3">
    <source>
        <dbReference type="Proteomes" id="UP000027284"/>
    </source>
</evidence>
<reference evidence="2 3" key="1">
    <citation type="submission" date="2014-04" db="EMBL/GenBank/DDBJ databases">
        <title>The Genome Sequence of Thermoanaerobaculum aquaticum MP-01, The First Cultivated Group 23 Acidobacterium.</title>
        <authorList>
            <person name="Stamps B.W."/>
            <person name="Losey N.A."/>
            <person name="Lawson P.A."/>
            <person name="Stevenson B.S."/>
        </authorList>
    </citation>
    <scope>NUCLEOTIDE SEQUENCE [LARGE SCALE GENOMIC DNA]</scope>
    <source>
        <strain evidence="2 3">MP-01</strain>
    </source>
</reference>
<dbReference type="Pfam" id="PF00188">
    <property type="entry name" value="CAP"/>
    <property type="match status" value="1"/>
</dbReference>
<evidence type="ECO:0000313" key="2">
    <source>
        <dbReference type="EMBL" id="KDA54105.1"/>
    </source>
</evidence>
<protein>
    <recommendedName>
        <fullName evidence="1">SCP domain-containing protein</fullName>
    </recommendedName>
</protein>
<feature type="domain" description="SCP" evidence="1">
    <location>
        <begin position="22"/>
        <end position="144"/>
    </location>
</feature>
<dbReference type="CDD" id="cd05379">
    <property type="entry name" value="CAP_bacterial"/>
    <property type="match status" value="1"/>
</dbReference>
<dbReference type="InterPro" id="IPR014044">
    <property type="entry name" value="CAP_dom"/>
</dbReference>
<proteinExistence type="predicted"/>
<accession>A0A062Y006</accession>
<dbReference type="STRING" id="1312852.EG19_00615"/>
<dbReference type="SUPFAM" id="SSF55797">
    <property type="entry name" value="PR-1-like"/>
    <property type="match status" value="1"/>
</dbReference>
<evidence type="ECO:0000259" key="1">
    <source>
        <dbReference type="Pfam" id="PF00188"/>
    </source>
</evidence>
<organism evidence="2 3">
    <name type="scientific">Thermoanaerobaculum aquaticum</name>
    <dbReference type="NCBI Taxonomy" id="1312852"/>
    <lineage>
        <taxon>Bacteria</taxon>
        <taxon>Pseudomonadati</taxon>
        <taxon>Acidobacteriota</taxon>
        <taxon>Thermoanaerobaculia</taxon>
        <taxon>Thermoanaerobaculales</taxon>
        <taxon>Thermoanaerobaculaceae</taxon>
        <taxon>Thermoanaerobaculum</taxon>
    </lineage>
</organism>
<sequence length="297" mass="31970">MFALVLLSASSDPLALARNQVLALVNEARSQHGLAPLAPDPLLQKVGDAFCHKLLAEERRGHFASDGVAPHLRYVLAGGTGFHRENVGSYQTTGTLSPEAIPALAVELTRAMLDEKPPADGHRRTLLVPEATHLGVGLAFSQNRLVLTHEVATKFAELSAPAAICPPKGRLVLSGRLPAPWQPAAVEVLWEPLPGAAPVPEGNSYSYPPRRGWFQPQEFLPGTRVTLPGALSVQAGGRFEFRSATGPHQGVELLVLWAQRPGTSELYPVALSGCLVLSEPPSPDIEFWIALQRKEWP</sequence>
<dbReference type="InterPro" id="IPR035940">
    <property type="entry name" value="CAP_sf"/>
</dbReference>
<keyword evidence="3" id="KW-1185">Reference proteome</keyword>
<gene>
    <name evidence="2" type="ORF">EG19_00615</name>
</gene>
<dbReference type="Gene3D" id="3.40.33.10">
    <property type="entry name" value="CAP"/>
    <property type="match status" value="1"/>
</dbReference>
<dbReference type="Proteomes" id="UP000027284">
    <property type="component" value="Unassembled WGS sequence"/>
</dbReference>
<dbReference type="AlphaFoldDB" id="A0A062Y006"/>
<comment type="caution">
    <text evidence="2">The sequence shown here is derived from an EMBL/GenBank/DDBJ whole genome shotgun (WGS) entry which is preliminary data.</text>
</comment>
<dbReference type="OrthoDB" id="9783944at2"/>
<name>A0A062Y006_9BACT</name>
<dbReference type="RefSeq" id="WP_038048130.1">
    <property type="nucleotide sequence ID" value="NZ_JMFG01000011.1"/>
</dbReference>